<feature type="signal peptide" evidence="1">
    <location>
        <begin position="1"/>
        <end position="34"/>
    </location>
</feature>
<dbReference type="Proteomes" id="UP001178461">
    <property type="component" value="Chromosome 2"/>
</dbReference>
<feature type="chain" id="PRO_5041291619" evidence="1">
    <location>
        <begin position="35"/>
        <end position="269"/>
    </location>
</feature>
<keyword evidence="1" id="KW-0732">Signal</keyword>
<keyword evidence="3" id="KW-1185">Reference proteome</keyword>
<evidence type="ECO:0000313" key="2">
    <source>
        <dbReference type="EMBL" id="CAI5767870.1"/>
    </source>
</evidence>
<name>A0AA35JXJ1_9SAUR</name>
<reference evidence="2" key="1">
    <citation type="submission" date="2022-12" db="EMBL/GenBank/DDBJ databases">
        <authorList>
            <person name="Alioto T."/>
            <person name="Alioto T."/>
            <person name="Gomez Garrido J."/>
        </authorList>
    </citation>
    <scope>NUCLEOTIDE SEQUENCE</scope>
</reference>
<evidence type="ECO:0000256" key="1">
    <source>
        <dbReference type="SAM" id="SignalP"/>
    </source>
</evidence>
<sequence length="269" mass="30931">MGKSFFLDHRGLCLAQVCLLAFFLLLSLNHEADAVECRVCDGWHEVSSCWPLYRRCPGVKCSKKIVYDVKTGKKLSHHLSCHYNGPGLRAEERSFVFTRLHRLSLSIVQKRTPPPQKKEENKDLTFTHKLIATEPSVSLSCQPSETSLSVRKDFPMGQSFFLGNRCPRWAQAWLLAVCALLCLKSGDAIICRFCSKWDTEETCTPTDRTCTGDFCMIGEVFEAGTDEFLQMQKFCGNFPLKFLCGQEWHEYRREKMTCCYYDYCSDEYP</sequence>
<gene>
    <name evidence="2" type="ORF">PODLI_1B035051</name>
</gene>
<evidence type="ECO:0000313" key="3">
    <source>
        <dbReference type="Proteomes" id="UP001178461"/>
    </source>
</evidence>
<proteinExistence type="predicted"/>
<organism evidence="2 3">
    <name type="scientific">Podarcis lilfordi</name>
    <name type="common">Lilford's wall lizard</name>
    <dbReference type="NCBI Taxonomy" id="74358"/>
    <lineage>
        <taxon>Eukaryota</taxon>
        <taxon>Metazoa</taxon>
        <taxon>Chordata</taxon>
        <taxon>Craniata</taxon>
        <taxon>Vertebrata</taxon>
        <taxon>Euteleostomi</taxon>
        <taxon>Lepidosauria</taxon>
        <taxon>Squamata</taxon>
        <taxon>Bifurcata</taxon>
        <taxon>Unidentata</taxon>
        <taxon>Episquamata</taxon>
        <taxon>Laterata</taxon>
        <taxon>Lacertibaenia</taxon>
        <taxon>Lacertidae</taxon>
        <taxon>Podarcis</taxon>
    </lineage>
</organism>
<protein>
    <submittedName>
        <fullName evidence="2">Uncharacterized protein</fullName>
    </submittedName>
</protein>
<dbReference type="AlphaFoldDB" id="A0AA35JXJ1"/>
<accession>A0AA35JXJ1</accession>
<dbReference type="EMBL" id="OX395127">
    <property type="protein sequence ID" value="CAI5767870.1"/>
    <property type="molecule type" value="Genomic_DNA"/>
</dbReference>